<dbReference type="AlphaFoldDB" id="A0A2V1H4K6"/>
<dbReference type="Proteomes" id="UP000244906">
    <property type="component" value="Unassembled WGS sequence"/>
</dbReference>
<dbReference type="CDD" id="cd07035">
    <property type="entry name" value="TPP_PYR_POX_like"/>
    <property type="match status" value="1"/>
</dbReference>
<dbReference type="Pfam" id="PF00205">
    <property type="entry name" value="TPP_enzyme_M"/>
    <property type="match status" value="1"/>
</dbReference>
<comment type="similarity">
    <text evidence="1">Belongs to the TPP enzyme family.</text>
</comment>
<evidence type="ECO:0000256" key="1">
    <source>
        <dbReference type="ARBA" id="ARBA00007812"/>
    </source>
</evidence>
<dbReference type="Pfam" id="PF02776">
    <property type="entry name" value="TPP_enzyme_N"/>
    <property type="match status" value="1"/>
</dbReference>
<dbReference type="GO" id="GO:0030976">
    <property type="term" value="F:thiamine pyrophosphate binding"/>
    <property type="evidence" value="ECO:0007669"/>
    <property type="project" value="InterPro"/>
</dbReference>
<dbReference type="SUPFAM" id="SSF52467">
    <property type="entry name" value="DHS-like NAD/FAD-binding domain"/>
    <property type="match status" value="1"/>
</dbReference>
<dbReference type="InterPro" id="IPR029035">
    <property type="entry name" value="DHS-like_NAD/FAD-binding_dom"/>
</dbReference>
<dbReference type="InterPro" id="IPR029061">
    <property type="entry name" value="THDP-binding"/>
</dbReference>
<dbReference type="InterPro" id="IPR012001">
    <property type="entry name" value="Thiamin_PyroP_enz_TPP-bd_dom"/>
</dbReference>
<evidence type="ECO:0000259" key="2">
    <source>
        <dbReference type="Pfam" id="PF00205"/>
    </source>
</evidence>
<feature type="domain" description="Thiamine pyrophosphate enzyme central" evidence="2">
    <location>
        <begin position="218"/>
        <end position="352"/>
    </location>
</feature>
<sequence length="546" mass="58716">MLTRLVCMSTSVTEWILLDSKKMNNTQASGASIIARLLAEIGASHIFVARDEMLLPITKKLSELNIQLTCVDLSRTAVLAAEGWARFSGGQPGVVLIGQGSKVTEAITGIASASADSIPLVVISLQVPLNRIGTDANKELDTVGITRSCSKHNYLVRSVDELSEDLAKAFHIARTGRPGPVVVDVPINLLAQLGSFQPPMPIKLRSYNPPSRGHLGQLKKALRLLLEAKKPLLCLGGGVAHSGALADLSRLAKKLNLPVVTTLSGAAICPNDLINLGLAGEAGSQLAKQAVNQCDVFLACGVRFDWRLTGDPQQFCRNASIIHIDVDPTSISRQVRADVPVVGTLDLAVRDLLELLDEMLKSHPLQVRTDWPPQLLQDQSQVVTEPLSNQLVEMLSSFEASFVIAVDPGPLQQLLARDYIGQSHHQWLTSSGLSAERHALPAAIGAAKAGKSILVLLETSQLAAHLPELMLINQLQLDIKLLCLDLGESCRLPAICRALDISATEAASLDEVPRLLNDHLLVQFSFNRLTDDLSETTFSASVEQGL</sequence>
<keyword evidence="5" id="KW-1185">Reference proteome</keyword>
<dbReference type="PANTHER" id="PTHR18968:SF13">
    <property type="entry name" value="ACETOLACTATE SYNTHASE CATALYTIC SUBUNIT, MITOCHONDRIAL"/>
    <property type="match status" value="1"/>
</dbReference>
<dbReference type="GO" id="GO:0005948">
    <property type="term" value="C:acetolactate synthase complex"/>
    <property type="evidence" value="ECO:0007669"/>
    <property type="project" value="TreeGrafter"/>
</dbReference>
<evidence type="ECO:0000313" key="4">
    <source>
        <dbReference type="EMBL" id="PVZ72127.1"/>
    </source>
</evidence>
<organism evidence="4 5">
    <name type="scientific">Pelagibaculum spongiae</name>
    <dbReference type="NCBI Taxonomy" id="2080658"/>
    <lineage>
        <taxon>Bacteria</taxon>
        <taxon>Pseudomonadati</taxon>
        <taxon>Pseudomonadota</taxon>
        <taxon>Gammaproteobacteria</taxon>
        <taxon>Oceanospirillales</taxon>
        <taxon>Pelagibaculum</taxon>
    </lineage>
</organism>
<dbReference type="Gene3D" id="3.40.50.1220">
    <property type="entry name" value="TPP-binding domain"/>
    <property type="match status" value="1"/>
</dbReference>
<dbReference type="GO" id="GO:0009099">
    <property type="term" value="P:L-valine biosynthetic process"/>
    <property type="evidence" value="ECO:0007669"/>
    <property type="project" value="TreeGrafter"/>
</dbReference>
<dbReference type="Gene3D" id="3.40.50.970">
    <property type="match status" value="2"/>
</dbReference>
<evidence type="ECO:0000259" key="3">
    <source>
        <dbReference type="Pfam" id="PF02776"/>
    </source>
</evidence>
<dbReference type="InterPro" id="IPR045229">
    <property type="entry name" value="TPP_enz"/>
</dbReference>
<dbReference type="GO" id="GO:0009097">
    <property type="term" value="P:isoleucine biosynthetic process"/>
    <property type="evidence" value="ECO:0007669"/>
    <property type="project" value="TreeGrafter"/>
</dbReference>
<gene>
    <name evidence="4" type="ORF">DC094_03680</name>
</gene>
<proteinExistence type="inferred from homology"/>
<dbReference type="SUPFAM" id="SSF52518">
    <property type="entry name" value="Thiamin diphosphate-binding fold (THDP-binding)"/>
    <property type="match status" value="2"/>
</dbReference>
<protein>
    <recommendedName>
        <fullName evidence="6">Acetolactate synthase</fullName>
    </recommendedName>
</protein>
<dbReference type="GO" id="GO:0003984">
    <property type="term" value="F:acetolactate synthase activity"/>
    <property type="evidence" value="ECO:0007669"/>
    <property type="project" value="TreeGrafter"/>
</dbReference>
<evidence type="ECO:0008006" key="6">
    <source>
        <dbReference type="Google" id="ProtNLM"/>
    </source>
</evidence>
<dbReference type="InterPro" id="IPR012000">
    <property type="entry name" value="Thiamin_PyroP_enz_cen_dom"/>
</dbReference>
<comment type="caution">
    <text evidence="4">The sequence shown here is derived from an EMBL/GenBank/DDBJ whole genome shotgun (WGS) entry which is preliminary data.</text>
</comment>
<feature type="domain" description="Thiamine pyrophosphate enzyme N-terminal TPP-binding" evidence="3">
    <location>
        <begin position="30"/>
        <end position="143"/>
    </location>
</feature>
<dbReference type="GO" id="GO:0000287">
    <property type="term" value="F:magnesium ion binding"/>
    <property type="evidence" value="ECO:0007669"/>
    <property type="project" value="InterPro"/>
</dbReference>
<evidence type="ECO:0000313" key="5">
    <source>
        <dbReference type="Proteomes" id="UP000244906"/>
    </source>
</evidence>
<name>A0A2V1H4K6_9GAMM</name>
<reference evidence="4 5" key="1">
    <citation type="submission" date="2018-04" db="EMBL/GenBank/DDBJ databases">
        <title>Thalassorhabdus spongiae gen. nov., sp. nov., isolated from a marine sponge in South-West Iceland.</title>
        <authorList>
            <person name="Knobloch S."/>
            <person name="Daussin A."/>
            <person name="Johannsson R."/>
            <person name="Marteinsson V.T."/>
        </authorList>
    </citation>
    <scope>NUCLEOTIDE SEQUENCE [LARGE SCALE GENOMIC DNA]</scope>
    <source>
        <strain evidence="4 5">Hp12</strain>
    </source>
</reference>
<accession>A0A2V1H4K6</accession>
<dbReference type="EMBL" id="QDDL01000001">
    <property type="protein sequence ID" value="PVZ72127.1"/>
    <property type="molecule type" value="Genomic_DNA"/>
</dbReference>
<dbReference type="PANTHER" id="PTHR18968">
    <property type="entry name" value="THIAMINE PYROPHOSPHATE ENZYMES"/>
    <property type="match status" value="1"/>
</dbReference>
<dbReference type="GO" id="GO:0050660">
    <property type="term" value="F:flavin adenine dinucleotide binding"/>
    <property type="evidence" value="ECO:0007669"/>
    <property type="project" value="TreeGrafter"/>
</dbReference>